<accession>A0AAP0HT47</accession>
<proteinExistence type="predicted"/>
<keyword evidence="2" id="KW-1185">Reference proteome</keyword>
<dbReference type="AlphaFoldDB" id="A0AAP0HT47"/>
<reference evidence="1 2" key="1">
    <citation type="submission" date="2024-01" db="EMBL/GenBank/DDBJ databases">
        <title>Genome assemblies of Stephania.</title>
        <authorList>
            <person name="Yang L."/>
        </authorList>
    </citation>
    <scope>NUCLEOTIDE SEQUENCE [LARGE SCALE GENOMIC DNA]</scope>
    <source>
        <strain evidence="1">JXDWG</strain>
        <tissue evidence="1">Leaf</tissue>
    </source>
</reference>
<protein>
    <submittedName>
        <fullName evidence="1">Uncharacterized protein</fullName>
    </submittedName>
</protein>
<sequence>MAMVQYLSIQPISQHFDHSLSLSSLAMKERKRIAAGVILVEDRSSQIIETFLVKKKIKSSS</sequence>
<dbReference type="EMBL" id="JBBNAG010000010">
    <property type="protein sequence ID" value="KAK9100378.1"/>
    <property type="molecule type" value="Genomic_DNA"/>
</dbReference>
<name>A0AAP0HT47_9MAGN</name>
<dbReference type="Proteomes" id="UP001419268">
    <property type="component" value="Unassembled WGS sequence"/>
</dbReference>
<gene>
    <name evidence="1" type="ORF">Scep_023808</name>
</gene>
<evidence type="ECO:0000313" key="1">
    <source>
        <dbReference type="EMBL" id="KAK9100378.1"/>
    </source>
</evidence>
<comment type="caution">
    <text evidence="1">The sequence shown here is derived from an EMBL/GenBank/DDBJ whole genome shotgun (WGS) entry which is preliminary data.</text>
</comment>
<organism evidence="1 2">
    <name type="scientific">Stephania cephalantha</name>
    <dbReference type="NCBI Taxonomy" id="152367"/>
    <lineage>
        <taxon>Eukaryota</taxon>
        <taxon>Viridiplantae</taxon>
        <taxon>Streptophyta</taxon>
        <taxon>Embryophyta</taxon>
        <taxon>Tracheophyta</taxon>
        <taxon>Spermatophyta</taxon>
        <taxon>Magnoliopsida</taxon>
        <taxon>Ranunculales</taxon>
        <taxon>Menispermaceae</taxon>
        <taxon>Menispermoideae</taxon>
        <taxon>Cissampelideae</taxon>
        <taxon>Stephania</taxon>
    </lineage>
</organism>
<evidence type="ECO:0000313" key="2">
    <source>
        <dbReference type="Proteomes" id="UP001419268"/>
    </source>
</evidence>